<keyword evidence="3" id="KW-0597">Phosphoprotein</keyword>
<evidence type="ECO:0000256" key="1">
    <source>
        <dbReference type="ARBA" id="ARBA00000085"/>
    </source>
</evidence>
<dbReference type="InterPro" id="IPR050428">
    <property type="entry name" value="TCS_sensor_his_kinase"/>
</dbReference>
<keyword evidence="11" id="KW-1185">Reference proteome</keyword>
<evidence type="ECO:0000256" key="7">
    <source>
        <dbReference type="ARBA" id="ARBA00022989"/>
    </source>
</evidence>
<dbReference type="RefSeq" id="WP_271196957.1">
    <property type="nucleotide sequence ID" value="NZ_BSFN01000013.1"/>
</dbReference>
<keyword evidence="5 8" id="KW-0812">Transmembrane</keyword>
<dbReference type="SUPFAM" id="SSF47384">
    <property type="entry name" value="Homodimeric domain of signal transducing histidine kinase"/>
    <property type="match status" value="1"/>
</dbReference>
<feature type="transmembrane region" description="Helical" evidence="8">
    <location>
        <begin position="172"/>
        <end position="194"/>
    </location>
</feature>
<evidence type="ECO:0000256" key="3">
    <source>
        <dbReference type="ARBA" id="ARBA00022553"/>
    </source>
</evidence>
<organism evidence="10 11">
    <name type="scientific">Pseudomonas turukhanskensis</name>
    <dbReference type="NCBI Taxonomy" id="1806536"/>
    <lineage>
        <taxon>Bacteria</taxon>
        <taxon>Pseudomonadati</taxon>
        <taxon>Pseudomonadota</taxon>
        <taxon>Gammaproteobacteria</taxon>
        <taxon>Pseudomonadales</taxon>
        <taxon>Pseudomonadaceae</taxon>
        <taxon>Pseudomonas</taxon>
    </lineage>
</organism>
<evidence type="ECO:0000256" key="8">
    <source>
        <dbReference type="SAM" id="Phobius"/>
    </source>
</evidence>
<dbReference type="Gene3D" id="3.30.565.10">
    <property type="entry name" value="Histidine kinase-like ATPase, C-terminal domain"/>
    <property type="match status" value="1"/>
</dbReference>
<dbReference type="GO" id="GO:0000155">
    <property type="term" value="F:phosphorelay sensor kinase activity"/>
    <property type="evidence" value="ECO:0007669"/>
    <property type="project" value="InterPro"/>
</dbReference>
<dbReference type="EMBL" id="BSFN01000013">
    <property type="protein sequence ID" value="GLK90782.1"/>
    <property type="molecule type" value="Genomic_DNA"/>
</dbReference>
<comment type="catalytic activity">
    <reaction evidence="1">
        <text>ATP + protein L-histidine = ADP + protein N-phospho-L-histidine.</text>
        <dbReference type="EC" id="2.7.13.3"/>
    </reaction>
</comment>
<evidence type="ECO:0000256" key="4">
    <source>
        <dbReference type="ARBA" id="ARBA00022679"/>
    </source>
</evidence>
<evidence type="ECO:0000259" key="9">
    <source>
        <dbReference type="PROSITE" id="PS50109"/>
    </source>
</evidence>
<dbReference type="SUPFAM" id="SSF55874">
    <property type="entry name" value="ATPase domain of HSP90 chaperone/DNA topoisomerase II/histidine kinase"/>
    <property type="match status" value="1"/>
</dbReference>
<evidence type="ECO:0000256" key="5">
    <source>
        <dbReference type="ARBA" id="ARBA00022692"/>
    </source>
</evidence>
<keyword evidence="6 10" id="KW-0418">Kinase</keyword>
<proteinExistence type="predicted"/>
<dbReference type="InterPro" id="IPR005467">
    <property type="entry name" value="His_kinase_dom"/>
</dbReference>
<evidence type="ECO:0000313" key="10">
    <source>
        <dbReference type="EMBL" id="GLK90782.1"/>
    </source>
</evidence>
<evidence type="ECO:0000256" key="2">
    <source>
        <dbReference type="ARBA" id="ARBA00012438"/>
    </source>
</evidence>
<dbReference type="Pfam" id="PF00512">
    <property type="entry name" value="HisKA"/>
    <property type="match status" value="1"/>
</dbReference>
<keyword evidence="8" id="KW-0472">Membrane</keyword>
<dbReference type="InterPro" id="IPR036890">
    <property type="entry name" value="HATPase_C_sf"/>
</dbReference>
<keyword evidence="4" id="KW-0808">Transferase</keyword>
<gene>
    <name evidence="10" type="ORF">GCM10017655_38460</name>
</gene>
<dbReference type="Proteomes" id="UP001143328">
    <property type="component" value="Unassembled WGS sequence"/>
</dbReference>
<dbReference type="GO" id="GO:0005886">
    <property type="term" value="C:plasma membrane"/>
    <property type="evidence" value="ECO:0007669"/>
    <property type="project" value="TreeGrafter"/>
</dbReference>
<comment type="caution">
    <text evidence="10">The sequence shown here is derived from an EMBL/GenBank/DDBJ whole genome shotgun (WGS) entry which is preliminary data.</text>
</comment>
<keyword evidence="7 8" id="KW-1133">Transmembrane helix</keyword>
<feature type="domain" description="Histidine kinase" evidence="9">
    <location>
        <begin position="254"/>
        <end position="471"/>
    </location>
</feature>
<dbReference type="PANTHER" id="PTHR45436">
    <property type="entry name" value="SENSOR HISTIDINE KINASE YKOH"/>
    <property type="match status" value="1"/>
</dbReference>
<reference evidence="10" key="1">
    <citation type="journal article" date="2014" name="Int. J. Syst. Evol. Microbiol.">
        <title>Complete genome sequence of Corynebacterium casei LMG S-19264T (=DSM 44701T), isolated from a smear-ripened cheese.</title>
        <authorList>
            <consortium name="US DOE Joint Genome Institute (JGI-PGF)"/>
            <person name="Walter F."/>
            <person name="Albersmeier A."/>
            <person name="Kalinowski J."/>
            <person name="Ruckert C."/>
        </authorList>
    </citation>
    <scope>NUCLEOTIDE SEQUENCE</scope>
    <source>
        <strain evidence="10">VKM B-2935</strain>
    </source>
</reference>
<dbReference type="EC" id="2.7.13.3" evidence="2"/>
<reference evidence="10" key="2">
    <citation type="submission" date="2023-01" db="EMBL/GenBank/DDBJ databases">
        <authorList>
            <person name="Sun Q."/>
            <person name="Evtushenko L."/>
        </authorList>
    </citation>
    <scope>NUCLEOTIDE SEQUENCE</scope>
    <source>
        <strain evidence="10">VKM B-2935</strain>
    </source>
</reference>
<dbReference type="Gene3D" id="1.10.287.130">
    <property type="match status" value="1"/>
</dbReference>
<dbReference type="SMART" id="SM00388">
    <property type="entry name" value="HisKA"/>
    <property type="match status" value="1"/>
</dbReference>
<dbReference type="InterPro" id="IPR003661">
    <property type="entry name" value="HisK_dim/P_dom"/>
</dbReference>
<dbReference type="PANTHER" id="PTHR45436:SF5">
    <property type="entry name" value="SENSOR HISTIDINE KINASE TRCS"/>
    <property type="match status" value="1"/>
</dbReference>
<dbReference type="InterPro" id="IPR036097">
    <property type="entry name" value="HisK_dim/P_sf"/>
</dbReference>
<dbReference type="InterPro" id="IPR003594">
    <property type="entry name" value="HATPase_dom"/>
</dbReference>
<dbReference type="PROSITE" id="PS50109">
    <property type="entry name" value="HIS_KIN"/>
    <property type="match status" value="1"/>
</dbReference>
<name>A0A9W6K8K3_9PSED</name>
<dbReference type="CDD" id="cd00082">
    <property type="entry name" value="HisKA"/>
    <property type="match status" value="1"/>
</dbReference>
<sequence>MWRDLALNIKLSIVLVAVQASVLLVGFLWLGHWVENSRLEELRHRLDTQSDVIESLIQSQGDRLLYQRNGEFAAELDHDQNIYFALRSSARSELQFESEGPTPALRNKLNGTMVRGLDAEEKPTLLVVGYEHWLAQKISFERGPPGATQTATLSVALNAQPALDGITEVRRLSAFAALGILVLTAASSFIVVSISTRNLRGFARQLRDLKPPAFTRPMLFAPHSAEEKLLFDSYGQMERSVQGLLESQRLFIANASHELKTPIAAVIAALEVILANPRSAEDYADTCRDVLAEMQVLKRLSLGLLDLALLDHSPVFATTSTALAYSMRQAAARWQKTAHERGIRLSLTLLENHDVQVPGTSEQWEVLLSNLLDNAIKYSESGTEVSLGAAVLDDQTVRIRVIDEGIGMSLTETEQLGNVFFRADTARVQGQSFGLGFAHCQRIAEQLGAALTVTSQQGMGTCVTLSIRRVIP</sequence>
<dbReference type="SMART" id="SM00387">
    <property type="entry name" value="HATPase_c"/>
    <property type="match status" value="1"/>
</dbReference>
<dbReference type="Pfam" id="PF02518">
    <property type="entry name" value="HATPase_c"/>
    <property type="match status" value="1"/>
</dbReference>
<feature type="transmembrane region" description="Helical" evidence="8">
    <location>
        <begin position="12"/>
        <end position="34"/>
    </location>
</feature>
<evidence type="ECO:0000256" key="6">
    <source>
        <dbReference type="ARBA" id="ARBA00022777"/>
    </source>
</evidence>
<evidence type="ECO:0000313" key="11">
    <source>
        <dbReference type="Proteomes" id="UP001143328"/>
    </source>
</evidence>
<dbReference type="AlphaFoldDB" id="A0A9W6K8K3"/>
<protein>
    <recommendedName>
        <fullName evidence="2">histidine kinase</fullName>
        <ecNumber evidence="2">2.7.13.3</ecNumber>
    </recommendedName>
</protein>
<accession>A0A9W6K8K3</accession>